<dbReference type="Proteomes" id="UP001202674">
    <property type="component" value="Unassembled WGS sequence"/>
</dbReference>
<dbReference type="Pfam" id="PF05711">
    <property type="entry name" value="TylF"/>
    <property type="match status" value="1"/>
</dbReference>
<evidence type="ECO:0000313" key="2">
    <source>
        <dbReference type="EMBL" id="MCL9813582.1"/>
    </source>
</evidence>
<accession>A0AAE3K4N2</accession>
<reference evidence="2 3" key="1">
    <citation type="journal article" date="2022" name="Syst. Appl. Microbiol.">
        <title>Natronocalculus amylovorans gen. nov., sp. nov., and Natranaeroarchaeum aerophilus sp. nov., dominant culturable amylolytic natronoarchaea from hypersaline soda lakes in southwestern Siberia.</title>
        <authorList>
            <person name="Sorokin D.Y."/>
            <person name="Elcheninov A.G."/>
            <person name="Khizhniak T.V."/>
            <person name="Koenen M."/>
            <person name="Bale N.J."/>
            <person name="Damste J.S.S."/>
            <person name="Kublanov I.V."/>
        </authorList>
    </citation>
    <scope>NUCLEOTIDE SEQUENCE [LARGE SCALE GENOMIC DNA]</scope>
    <source>
        <strain evidence="2 3">AArc-St1-1</strain>
    </source>
</reference>
<dbReference type="PANTHER" id="PTHR40036:SF1">
    <property type="entry name" value="MACROCIN O-METHYLTRANSFERASE"/>
    <property type="match status" value="1"/>
</dbReference>
<evidence type="ECO:0000313" key="3">
    <source>
        <dbReference type="Proteomes" id="UP001202674"/>
    </source>
</evidence>
<name>A0AAE3K4N2_9EURY</name>
<dbReference type="AlphaFoldDB" id="A0AAE3K4N2"/>
<sequence length="315" mass="34359">MQSQQRTGTETDEPRPSNTSSSLLDTVSRLYRLGLLALSLPVLLSTYFARETGKQYGVGLADKLLLIGRMIRNNRSIETGSSFVEHLAIATRILSIPRDVEGAIAECGCYKGGSTANLSLVAGLCDRELAVFDSFEGMPDPDDDDTEHLLVASERVHTYEADSWSAPLEEAKSNVEQYGDPSICTFYPGYFDTTIPAYDEPVALVFLDVGLRSSAETAIEGLWPLLGDDCALFTHEAKHMEIASLFFESEWWHERLGVEPPGLIGAGSGLGLHPTPDGFSSLLAYTIKNPDRSAFEVVAETGEDNTIDASLRKDQ</sequence>
<gene>
    <name evidence="2" type="ORF">AArcSt11_07935</name>
</gene>
<keyword evidence="2" id="KW-0808">Transferase</keyword>
<dbReference type="EMBL" id="JAKRVY010000003">
    <property type="protein sequence ID" value="MCL9813582.1"/>
    <property type="molecule type" value="Genomic_DNA"/>
</dbReference>
<comment type="caution">
    <text evidence="2">The sequence shown here is derived from an EMBL/GenBank/DDBJ whole genome shotgun (WGS) entry which is preliminary data.</text>
</comment>
<dbReference type="GO" id="GO:0032259">
    <property type="term" value="P:methylation"/>
    <property type="evidence" value="ECO:0007669"/>
    <property type="project" value="UniProtKB-KW"/>
</dbReference>
<dbReference type="GO" id="GO:0008168">
    <property type="term" value="F:methyltransferase activity"/>
    <property type="evidence" value="ECO:0007669"/>
    <property type="project" value="UniProtKB-KW"/>
</dbReference>
<dbReference type="RefSeq" id="WP_250596105.1">
    <property type="nucleotide sequence ID" value="NZ_JAKRVY010000003.1"/>
</dbReference>
<keyword evidence="2" id="KW-0489">Methyltransferase</keyword>
<dbReference type="PANTHER" id="PTHR40036">
    <property type="entry name" value="MACROCIN O-METHYLTRANSFERASE"/>
    <property type="match status" value="1"/>
</dbReference>
<proteinExistence type="predicted"/>
<dbReference type="InterPro" id="IPR029063">
    <property type="entry name" value="SAM-dependent_MTases_sf"/>
</dbReference>
<organism evidence="2 3">
    <name type="scientific">Natranaeroarchaeum aerophilus</name>
    <dbReference type="NCBI Taxonomy" id="2917711"/>
    <lineage>
        <taxon>Archaea</taxon>
        <taxon>Methanobacteriati</taxon>
        <taxon>Methanobacteriota</taxon>
        <taxon>Stenosarchaea group</taxon>
        <taxon>Halobacteria</taxon>
        <taxon>Halobacteriales</taxon>
        <taxon>Natronoarchaeaceae</taxon>
        <taxon>Natranaeroarchaeum</taxon>
    </lineage>
</organism>
<dbReference type="InterPro" id="IPR008884">
    <property type="entry name" value="TylF_MeTrfase"/>
</dbReference>
<evidence type="ECO:0000256" key="1">
    <source>
        <dbReference type="SAM" id="MobiDB-lite"/>
    </source>
</evidence>
<feature type="region of interest" description="Disordered" evidence="1">
    <location>
        <begin position="1"/>
        <end position="22"/>
    </location>
</feature>
<protein>
    <submittedName>
        <fullName evidence="2">TylF/MycF family methyltransferase</fullName>
    </submittedName>
</protein>
<keyword evidence="3" id="KW-1185">Reference proteome</keyword>
<dbReference type="Gene3D" id="3.40.50.150">
    <property type="entry name" value="Vaccinia Virus protein VP39"/>
    <property type="match status" value="1"/>
</dbReference>